<dbReference type="InterPro" id="IPR049342">
    <property type="entry name" value="TRAF1-6_MATH_dom"/>
</dbReference>
<comment type="subcellular location">
    <subcellularLocation>
        <location evidence="1">Cytoplasm</location>
    </subcellularLocation>
</comment>
<keyword evidence="4" id="KW-0677">Repeat</keyword>
<dbReference type="InParanoid" id="A0A6P8H7U1"/>
<dbReference type="InterPro" id="IPR001293">
    <property type="entry name" value="Znf_TRAF"/>
</dbReference>
<dbReference type="InterPro" id="IPR013083">
    <property type="entry name" value="Znf_RING/FYVE/PHD"/>
</dbReference>
<dbReference type="InterPro" id="IPR002083">
    <property type="entry name" value="MATH/TRAF_dom"/>
</dbReference>
<protein>
    <submittedName>
        <fullName evidence="12">TNF receptor-associated factor 5-like isoform X1</fullName>
    </submittedName>
</protein>
<keyword evidence="3 7" id="KW-0479">Metal-binding</keyword>
<evidence type="ECO:0000256" key="4">
    <source>
        <dbReference type="ARBA" id="ARBA00022737"/>
    </source>
</evidence>
<keyword evidence="5 7" id="KW-0863">Zinc-finger</keyword>
<keyword evidence="11" id="KW-1185">Reference proteome</keyword>
<feature type="domain" description="RING-type" evidence="8">
    <location>
        <begin position="27"/>
        <end position="69"/>
    </location>
</feature>
<dbReference type="SUPFAM" id="SSF49599">
    <property type="entry name" value="TRAF domain-like"/>
    <property type="match status" value="3"/>
</dbReference>
<evidence type="ECO:0000256" key="7">
    <source>
        <dbReference type="PROSITE-ProRule" id="PRU00207"/>
    </source>
</evidence>
<dbReference type="GO" id="GO:0043122">
    <property type="term" value="P:regulation of canonical NF-kappaB signal transduction"/>
    <property type="evidence" value="ECO:0007669"/>
    <property type="project" value="TreeGrafter"/>
</dbReference>
<feature type="zinc finger region" description="TRAF-type" evidence="7">
    <location>
        <begin position="168"/>
        <end position="224"/>
    </location>
</feature>
<dbReference type="Proteomes" id="UP000515163">
    <property type="component" value="Unplaced"/>
</dbReference>
<dbReference type="RefSeq" id="XP_031548802.1">
    <property type="nucleotide sequence ID" value="XM_031692942.1"/>
</dbReference>
<dbReference type="GO" id="GO:0008270">
    <property type="term" value="F:zinc ion binding"/>
    <property type="evidence" value="ECO:0007669"/>
    <property type="project" value="UniProtKB-KW"/>
</dbReference>
<reference evidence="12" key="1">
    <citation type="submission" date="2025-08" db="UniProtKB">
        <authorList>
            <consortium name="RefSeq"/>
        </authorList>
    </citation>
    <scope>IDENTIFICATION</scope>
    <source>
        <tissue evidence="12">Tentacle</tissue>
    </source>
</reference>
<dbReference type="AlphaFoldDB" id="A0A6P8H7U1"/>
<feature type="zinc finger region" description="TRAF-type" evidence="7">
    <location>
        <begin position="113"/>
        <end position="156"/>
    </location>
</feature>
<feature type="domain" description="MATH" evidence="9">
    <location>
        <begin position="253"/>
        <end position="403"/>
    </location>
</feature>
<dbReference type="FunFam" id="3.30.40.10:FF:000286">
    <property type="entry name" value="TNF receptor-associated factor"/>
    <property type="match status" value="1"/>
</dbReference>
<dbReference type="InterPro" id="IPR012227">
    <property type="entry name" value="TNF_rcpt-assoc_TRAF_met"/>
</dbReference>
<dbReference type="PANTHER" id="PTHR10131:SF148">
    <property type="entry name" value="TNF RECEPTOR-ASSOCIATED FACTOR"/>
    <property type="match status" value="1"/>
</dbReference>
<keyword evidence="2" id="KW-0963">Cytoplasm</keyword>
<feature type="domain" description="TRAF-type" evidence="10">
    <location>
        <begin position="168"/>
        <end position="224"/>
    </location>
</feature>
<dbReference type="Pfam" id="PF21355">
    <property type="entry name" value="TRAF-mep_MATH"/>
    <property type="match status" value="1"/>
</dbReference>
<dbReference type="PROSITE" id="PS50144">
    <property type="entry name" value="MATH"/>
    <property type="match status" value="1"/>
</dbReference>
<evidence type="ECO:0000256" key="6">
    <source>
        <dbReference type="ARBA" id="ARBA00022833"/>
    </source>
</evidence>
<dbReference type="GeneID" id="116286426"/>
<gene>
    <name evidence="12" type="primary">LOC116286426</name>
</gene>
<dbReference type="Pfam" id="PF02176">
    <property type="entry name" value="zf-TRAF"/>
    <property type="match status" value="2"/>
</dbReference>
<evidence type="ECO:0000259" key="8">
    <source>
        <dbReference type="PROSITE" id="PS50089"/>
    </source>
</evidence>
<keyword evidence="6 7" id="KW-0862">Zinc</keyword>
<evidence type="ECO:0000313" key="12">
    <source>
        <dbReference type="RefSeq" id="XP_031548802.1"/>
    </source>
</evidence>
<dbReference type="SMART" id="SM00184">
    <property type="entry name" value="RING"/>
    <property type="match status" value="1"/>
</dbReference>
<evidence type="ECO:0000259" key="10">
    <source>
        <dbReference type="PROSITE" id="PS50145"/>
    </source>
</evidence>
<dbReference type="Gene3D" id="2.60.210.10">
    <property type="entry name" value="Apoptosis, Tumor Necrosis Factor Receptor Associated Protein 2, Chain A"/>
    <property type="match status" value="1"/>
</dbReference>
<feature type="domain" description="TRAF-type" evidence="10">
    <location>
        <begin position="113"/>
        <end position="156"/>
    </location>
</feature>
<dbReference type="PROSITE" id="PS50145">
    <property type="entry name" value="ZF_TRAF"/>
    <property type="match status" value="2"/>
</dbReference>
<dbReference type="SMART" id="SM00061">
    <property type="entry name" value="MATH"/>
    <property type="match status" value="1"/>
</dbReference>
<accession>A0A6P8H7U1</accession>
<dbReference type="GO" id="GO:0007165">
    <property type="term" value="P:signal transduction"/>
    <property type="evidence" value="ECO:0007669"/>
    <property type="project" value="InterPro"/>
</dbReference>
<dbReference type="InterPro" id="IPR017907">
    <property type="entry name" value="Znf_RING_CS"/>
</dbReference>
<evidence type="ECO:0000313" key="11">
    <source>
        <dbReference type="Proteomes" id="UP000515163"/>
    </source>
</evidence>
<organism evidence="11 12">
    <name type="scientific">Actinia tenebrosa</name>
    <name type="common">Australian red waratah sea anemone</name>
    <dbReference type="NCBI Taxonomy" id="6105"/>
    <lineage>
        <taxon>Eukaryota</taxon>
        <taxon>Metazoa</taxon>
        <taxon>Cnidaria</taxon>
        <taxon>Anthozoa</taxon>
        <taxon>Hexacorallia</taxon>
        <taxon>Actiniaria</taxon>
        <taxon>Actiniidae</taxon>
        <taxon>Actinia</taxon>
    </lineage>
</organism>
<sequence>MMADRVDRVTGGFEAEFLQPLPEEYECPICQLAFRDPIQIEDCGHRFCQSCLQELKRRQGSPVLCPMDRKPISSTKVFLDKAARRAILSLGVKCINWKRKCDWTGELSYIEDHTKNCAYEDVHCTNPECNEVMTRKNLQYHLVSKCKWRVVSCHFCSEMYTYKDGKIHMKTCKRLPMECVNKCGAKDIPREEMTFHMGECPLAVHPCLYRDIGCPFKGKRDGLEEHYRCAVHSHLNMACHKIRENESRSMCTNGTFIWKITNYKQQFVQAVSSPEELAIFSPPFYTSQYGYKLRLKAYLNGRDRGKGSHLSLYIIIMKGEYDALLEWPFKQKITFYLTDQSEQKNHRVHQLSPNRSLPNIKVVFNRPSVKENLGIGNPCFVPHEALDSGEYVKDDAMFIKAVVEPPKSSF</sequence>
<dbReference type="KEGG" id="aten:116286426"/>
<dbReference type="Gene3D" id="3.30.40.10">
    <property type="entry name" value="Zinc/RING finger domain, C3HC4 (zinc finger)"/>
    <property type="match status" value="3"/>
</dbReference>
<dbReference type="PANTHER" id="PTHR10131">
    <property type="entry name" value="TNF RECEPTOR ASSOCIATED FACTOR"/>
    <property type="match status" value="1"/>
</dbReference>
<dbReference type="FunFam" id="3.30.40.10:FF:000586">
    <property type="entry name" value="Traf3, isoform A"/>
    <property type="match status" value="1"/>
</dbReference>
<dbReference type="InterPro" id="IPR008974">
    <property type="entry name" value="TRAF-like"/>
</dbReference>
<dbReference type="GO" id="GO:0042981">
    <property type="term" value="P:regulation of apoptotic process"/>
    <property type="evidence" value="ECO:0007669"/>
    <property type="project" value="InterPro"/>
</dbReference>
<evidence type="ECO:0000256" key="2">
    <source>
        <dbReference type="ARBA" id="ARBA00022490"/>
    </source>
</evidence>
<dbReference type="GO" id="GO:0005737">
    <property type="term" value="C:cytoplasm"/>
    <property type="evidence" value="ECO:0007669"/>
    <property type="project" value="UniProtKB-SubCell"/>
</dbReference>
<evidence type="ECO:0000256" key="5">
    <source>
        <dbReference type="ARBA" id="ARBA00022771"/>
    </source>
</evidence>
<dbReference type="InterPro" id="IPR001841">
    <property type="entry name" value="Znf_RING"/>
</dbReference>
<name>A0A6P8H7U1_ACTTE</name>
<dbReference type="PROSITE" id="PS00518">
    <property type="entry name" value="ZF_RING_1"/>
    <property type="match status" value="1"/>
</dbReference>
<dbReference type="InterPro" id="IPR027370">
    <property type="entry name" value="Znf-RING_euk"/>
</dbReference>
<evidence type="ECO:0000259" key="9">
    <source>
        <dbReference type="PROSITE" id="PS50144"/>
    </source>
</evidence>
<dbReference type="PIRSF" id="PIRSF015614">
    <property type="entry name" value="TRAF"/>
    <property type="match status" value="1"/>
</dbReference>
<dbReference type="PROSITE" id="PS50089">
    <property type="entry name" value="ZF_RING_2"/>
    <property type="match status" value="1"/>
</dbReference>
<dbReference type="Pfam" id="PF13445">
    <property type="entry name" value="zf-RING_UBOX"/>
    <property type="match status" value="1"/>
</dbReference>
<dbReference type="OrthoDB" id="5945397at2759"/>
<evidence type="ECO:0000256" key="3">
    <source>
        <dbReference type="ARBA" id="ARBA00022723"/>
    </source>
</evidence>
<proteinExistence type="predicted"/>
<dbReference type="SUPFAM" id="SSF57850">
    <property type="entry name" value="RING/U-box"/>
    <property type="match status" value="1"/>
</dbReference>
<dbReference type="CDD" id="cd00270">
    <property type="entry name" value="MATH_TRAF_C"/>
    <property type="match status" value="1"/>
</dbReference>
<evidence type="ECO:0000256" key="1">
    <source>
        <dbReference type="ARBA" id="ARBA00004496"/>
    </source>
</evidence>